<dbReference type="GO" id="GO:0032300">
    <property type="term" value="C:mismatch repair complex"/>
    <property type="evidence" value="ECO:0007669"/>
    <property type="project" value="InterPro"/>
</dbReference>
<reference evidence="4" key="1">
    <citation type="journal article" date="2020" name="PLoS Negl. Trop. Dis.">
        <title>High-quality nuclear genome for Sarcoptes scabiei-A critical resource for a neglected parasite.</title>
        <authorList>
            <person name="Korhonen P.K."/>
            <person name="Gasser R.B."/>
            <person name="Ma G."/>
            <person name="Wang T."/>
            <person name="Stroehlein A.J."/>
            <person name="Young N.D."/>
            <person name="Ang C.S."/>
            <person name="Fernando D.D."/>
            <person name="Lu H.C."/>
            <person name="Taylor S."/>
            <person name="Reynolds S.L."/>
            <person name="Mofiz E."/>
            <person name="Najaraj S.H."/>
            <person name="Gowda H."/>
            <person name="Madugundu A."/>
            <person name="Renuse S."/>
            <person name="Holt D."/>
            <person name="Pandey A."/>
            <person name="Papenfuss A.T."/>
            <person name="Fischer K."/>
        </authorList>
    </citation>
    <scope>NUCLEOTIDE SEQUENCE [LARGE SCALE GENOMIC DNA]</scope>
</reference>
<accession>A0A834RE11</accession>
<sequence>MSKRKRWRKKFPLLESMLIKKSTCLDRNRFRADNIKIIGQANSQLIFCRLTDQRLLLAFDQHAVHERIRFERLIEESFDWKNNRLKAKQIAPPYEMKISVELYEKIENITKELERNFALKIAIKTQKKITIKDCDGKILISISQVPSCFTNFFYDGLFHDFLNDCLKQLQTIQNKLETTRFNDPARDRSLKLTPFLIEQMRMQACKGSIQFNEKLTHKDCDELIKALSGCKACFRCAHGRILVKPILYIPEGDKINPFRKIIEEKIDSLRMENFLVLKKKKHKHSFQK</sequence>
<dbReference type="SUPFAM" id="SSF118116">
    <property type="entry name" value="DNA mismatch repair protein MutL"/>
    <property type="match status" value="1"/>
</dbReference>
<dbReference type="GO" id="GO:0016887">
    <property type="term" value="F:ATP hydrolysis activity"/>
    <property type="evidence" value="ECO:0007669"/>
    <property type="project" value="InterPro"/>
</dbReference>
<organism evidence="2">
    <name type="scientific">Sarcoptes scabiei</name>
    <name type="common">Itch mite</name>
    <name type="synonym">Acarus scabiei</name>
    <dbReference type="NCBI Taxonomy" id="52283"/>
    <lineage>
        <taxon>Eukaryota</taxon>
        <taxon>Metazoa</taxon>
        <taxon>Ecdysozoa</taxon>
        <taxon>Arthropoda</taxon>
        <taxon>Chelicerata</taxon>
        <taxon>Arachnida</taxon>
        <taxon>Acari</taxon>
        <taxon>Acariformes</taxon>
        <taxon>Sarcoptiformes</taxon>
        <taxon>Astigmata</taxon>
        <taxon>Psoroptidia</taxon>
        <taxon>Sarcoptoidea</taxon>
        <taxon>Sarcoptidae</taxon>
        <taxon>Sarcoptinae</taxon>
        <taxon>Sarcoptes</taxon>
    </lineage>
</organism>
<name>A0A834RE11_SARSC</name>
<dbReference type="SMART" id="SM00853">
    <property type="entry name" value="MutL_C"/>
    <property type="match status" value="1"/>
</dbReference>
<evidence type="ECO:0000313" key="3">
    <source>
        <dbReference type="EnsemblMetazoa" id="KAF7494988.1"/>
    </source>
</evidence>
<feature type="domain" description="MutL C-terminal dimerisation" evidence="1">
    <location>
        <begin position="37"/>
        <end position="215"/>
    </location>
</feature>
<evidence type="ECO:0000313" key="4">
    <source>
        <dbReference type="Proteomes" id="UP000070412"/>
    </source>
</evidence>
<dbReference type="PANTHER" id="PTHR10073:SF47">
    <property type="entry name" value="DNA MISMATCH REPAIR PROTEIN MLH3"/>
    <property type="match status" value="1"/>
</dbReference>
<proteinExistence type="predicted"/>
<dbReference type="EnsemblMetazoa" id="SSS_6023s_mrna">
    <property type="protein sequence ID" value="KAF7494988.1"/>
    <property type="gene ID" value="SSS_6023"/>
</dbReference>
<keyword evidence="4" id="KW-1185">Reference proteome</keyword>
<evidence type="ECO:0000313" key="2">
    <source>
        <dbReference type="EMBL" id="KAF7494988.1"/>
    </source>
</evidence>
<reference evidence="2" key="2">
    <citation type="submission" date="2020-01" db="EMBL/GenBank/DDBJ databases">
        <authorList>
            <person name="Korhonen P.K.K."/>
            <person name="Guangxu M.G."/>
            <person name="Wang T.W."/>
            <person name="Stroehlein A.J.S."/>
            <person name="Young N.D."/>
            <person name="Ang C.-S.A."/>
            <person name="Fernando D.W.F."/>
            <person name="Lu H.L."/>
            <person name="Taylor S.T."/>
            <person name="Ehtesham M.E.M."/>
            <person name="Najaraj S.H.N."/>
            <person name="Harsha G.H.G."/>
            <person name="Madugundu A.M."/>
            <person name="Renuse S.R."/>
            <person name="Holt D.H."/>
            <person name="Pandey A.P."/>
            <person name="Papenfuss A.P."/>
            <person name="Gasser R.B.G."/>
            <person name="Fischer K.F."/>
        </authorList>
    </citation>
    <scope>NUCLEOTIDE SEQUENCE</scope>
    <source>
        <strain evidence="2">SSS_KF_BRIS2020</strain>
    </source>
</reference>
<dbReference type="Pfam" id="PF08676">
    <property type="entry name" value="MutL_C"/>
    <property type="match status" value="1"/>
</dbReference>
<dbReference type="InterPro" id="IPR042120">
    <property type="entry name" value="MutL_C_dimsub"/>
</dbReference>
<dbReference type="Gene3D" id="3.30.1540.20">
    <property type="entry name" value="MutL, C-terminal domain, dimerisation subdomain"/>
    <property type="match status" value="2"/>
</dbReference>
<protein>
    <submittedName>
        <fullName evidence="2">DNA mismatch repair protein Mlh3</fullName>
    </submittedName>
</protein>
<dbReference type="GO" id="GO:0006298">
    <property type="term" value="P:mismatch repair"/>
    <property type="evidence" value="ECO:0007669"/>
    <property type="project" value="InterPro"/>
</dbReference>
<dbReference type="InterPro" id="IPR038973">
    <property type="entry name" value="MutL/Mlh/Pms-like"/>
</dbReference>
<evidence type="ECO:0000259" key="1">
    <source>
        <dbReference type="SMART" id="SM00853"/>
    </source>
</evidence>
<reference evidence="3" key="3">
    <citation type="submission" date="2022-06" db="UniProtKB">
        <authorList>
            <consortium name="EnsemblMetazoa"/>
        </authorList>
    </citation>
    <scope>IDENTIFICATION</scope>
</reference>
<dbReference type="GO" id="GO:0005524">
    <property type="term" value="F:ATP binding"/>
    <property type="evidence" value="ECO:0007669"/>
    <property type="project" value="InterPro"/>
</dbReference>
<dbReference type="GO" id="GO:0140664">
    <property type="term" value="F:ATP-dependent DNA damage sensor activity"/>
    <property type="evidence" value="ECO:0007669"/>
    <property type="project" value="InterPro"/>
</dbReference>
<dbReference type="EMBL" id="WVUK01000051">
    <property type="protein sequence ID" value="KAF7494988.1"/>
    <property type="molecule type" value="Genomic_DNA"/>
</dbReference>
<dbReference type="InterPro" id="IPR014790">
    <property type="entry name" value="MutL_C"/>
</dbReference>
<dbReference type="Proteomes" id="UP000070412">
    <property type="component" value="Unassembled WGS sequence"/>
</dbReference>
<dbReference type="AlphaFoldDB" id="A0A834RE11"/>
<dbReference type="PANTHER" id="PTHR10073">
    <property type="entry name" value="DNA MISMATCH REPAIR PROTEIN MLH, PMS, MUTL"/>
    <property type="match status" value="1"/>
</dbReference>
<gene>
    <name evidence="2" type="ORF">SSS_6023</name>
</gene>
<dbReference type="OrthoDB" id="429932at2759"/>
<dbReference type="InterPro" id="IPR037198">
    <property type="entry name" value="MutL_C_sf"/>
</dbReference>